<dbReference type="PROSITE" id="PS50821">
    <property type="entry name" value="PAZ"/>
    <property type="match status" value="1"/>
</dbReference>
<dbReference type="Ensembl" id="ENSLCNT00005037452.1">
    <property type="protein sequence ID" value="ENSLCNP00005033556.1"/>
    <property type="gene ID" value="ENSLCNG00005021130.1"/>
</dbReference>
<evidence type="ECO:0000259" key="11">
    <source>
        <dbReference type="PROSITE" id="PS50821"/>
    </source>
</evidence>
<dbReference type="GO" id="GO:0016442">
    <property type="term" value="C:RISC complex"/>
    <property type="evidence" value="ECO:0007669"/>
    <property type="project" value="UniProtKB-ARBA"/>
</dbReference>
<evidence type="ECO:0000256" key="10">
    <source>
        <dbReference type="ARBA" id="ARBA00070769"/>
    </source>
</evidence>
<evidence type="ECO:0000259" key="12">
    <source>
        <dbReference type="PROSITE" id="PS50822"/>
    </source>
</evidence>
<dbReference type="InterPro" id="IPR003100">
    <property type="entry name" value="PAZ_dom"/>
</dbReference>
<dbReference type="InterPro" id="IPR032473">
    <property type="entry name" value="Argonaute_Mid_dom"/>
</dbReference>
<keyword evidence="14" id="KW-1185">Reference proteome</keyword>
<reference evidence="13" key="2">
    <citation type="submission" date="2025-09" db="UniProtKB">
        <authorList>
            <consortium name="Ensembl"/>
        </authorList>
    </citation>
    <scope>IDENTIFICATION</scope>
</reference>
<organism evidence="13 14">
    <name type="scientific">Lynx canadensis</name>
    <name type="common">Canada lynx</name>
    <name type="synonym">Felis canadensis</name>
    <dbReference type="NCBI Taxonomy" id="61383"/>
    <lineage>
        <taxon>Eukaryota</taxon>
        <taxon>Metazoa</taxon>
        <taxon>Chordata</taxon>
        <taxon>Craniata</taxon>
        <taxon>Vertebrata</taxon>
        <taxon>Euteleostomi</taxon>
        <taxon>Mammalia</taxon>
        <taxon>Eutheria</taxon>
        <taxon>Laurasiatheria</taxon>
        <taxon>Carnivora</taxon>
        <taxon>Feliformia</taxon>
        <taxon>Felidae</taxon>
        <taxon>Felinae</taxon>
        <taxon>Lynx</taxon>
    </lineage>
</organism>
<dbReference type="GO" id="GO:0006417">
    <property type="term" value="P:regulation of translation"/>
    <property type="evidence" value="ECO:0007669"/>
    <property type="project" value="UniProtKB-KW"/>
</dbReference>
<dbReference type="InterPro" id="IPR032472">
    <property type="entry name" value="ArgoL2"/>
</dbReference>
<dbReference type="GO" id="GO:0003723">
    <property type="term" value="F:RNA binding"/>
    <property type="evidence" value="ECO:0007669"/>
    <property type="project" value="UniProtKB-KW"/>
</dbReference>
<evidence type="ECO:0000256" key="3">
    <source>
        <dbReference type="ARBA" id="ARBA00022490"/>
    </source>
</evidence>
<evidence type="ECO:0000313" key="14">
    <source>
        <dbReference type="Proteomes" id="UP000472241"/>
    </source>
</evidence>
<evidence type="ECO:0000256" key="9">
    <source>
        <dbReference type="ARBA" id="ARBA00023274"/>
    </source>
</evidence>
<dbReference type="GO" id="GO:0000932">
    <property type="term" value="C:P-body"/>
    <property type="evidence" value="ECO:0007669"/>
    <property type="project" value="UniProtKB-SubCell"/>
</dbReference>
<evidence type="ECO:0000313" key="13">
    <source>
        <dbReference type="Ensembl" id="ENSLCNP00005033556.1"/>
    </source>
</evidence>
<keyword evidence="6" id="KW-0810">Translation regulation</keyword>
<dbReference type="Proteomes" id="UP000472241">
    <property type="component" value="Unplaced"/>
</dbReference>
<dbReference type="Gene3D" id="3.30.420.10">
    <property type="entry name" value="Ribonuclease H-like superfamily/Ribonuclease H"/>
    <property type="match status" value="1"/>
</dbReference>
<dbReference type="Gene3D" id="2.170.260.10">
    <property type="entry name" value="paz domain"/>
    <property type="match status" value="1"/>
</dbReference>
<dbReference type="CDD" id="cd02846">
    <property type="entry name" value="PAZ_argonaute_like"/>
    <property type="match status" value="1"/>
</dbReference>
<dbReference type="FunFam" id="3.30.420.10:FF:000001">
    <property type="entry name" value="Protein argonaute-2"/>
    <property type="match status" value="1"/>
</dbReference>
<dbReference type="InterPro" id="IPR003165">
    <property type="entry name" value="Piwi"/>
</dbReference>
<dbReference type="SUPFAM" id="SSF53098">
    <property type="entry name" value="Ribonuclease H-like"/>
    <property type="match status" value="1"/>
</dbReference>
<dbReference type="InterPro" id="IPR036085">
    <property type="entry name" value="PAZ_dom_sf"/>
</dbReference>
<dbReference type="SMART" id="SM00950">
    <property type="entry name" value="Piwi"/>
    <property type="match status" value="1"/>
</dbReference>
<sequence length="810" mass="90852">MGGTWDSGGPRGLGGAGHSQEGLASALGKRVFLCVTGVLLAVPVLAPPAPPPPPIQGYAFKPPPRPDFGTSGRTIKLQANFFEMDIPKIDIYHYELDIKPEKCPRRVNRYSVLSSLIGLDRLTRVPALKIKSLWRGGLGCGGSLGRLPECIVFLKRKLAHGAPGWLSWLISATAFYKAQPVIEFVCEVLDFKSIEEQQKPLTDSQRVKFTKEIKGLKVEITHCGQMKRKYRVCNVTRRPASHQTFPLQQESGQTVECTVAQYFKDRHKLVLRYPHLPCLQVGQEQKHTYLPLEVCNIVAGQRCIKKLTDNQTSTMIRATARSAPDRQEEISKLMRSASFNTDPYVREFGIMVKDEMTDVTGRVLQPPSILYGGRNKAIATPVQGVWDMRNKQFHTGIEIKVWAIACFAPQRQCTEVHLKSFTEQLRKISRDAGMPIQGQPCFCKYAQGADSVEPMFRHLKNTYAGLQLVVVILPGKTPVYAEVKRVGDTVLGMATQCVQMKNVQRTTPQTLSNLCLKINVKLGGVNNILLPQGRPPVFQQPVIFLGADVTHPPAGDGKKPSIAAVVGSMDAHPNRYCATVRVQQHRQEIIQDLATMVRELLIQFYKSTRFKPTRIIFYRDGVSEGQFQQVLHHELLAIREACIKLEKDYQPGITFIVVQKRHHTRLFCTDKNERVGKSGNIPAGTTVDTKITHPTEFDFYLCSHAGIQGTSRPSHYHVLWDDNRFSSDELQILTYQLCHTYVRCTRSVSIPAPAYYAHLVAFRARYHLVDKEHDSAEGSHTSGQSNGRDHQALAKAVQVHQDTLRTMYFA</sequence>
<evidence type="ECO:0000256" key="8">
    <source>
        <dbReference type="ARBA" id="ARBA00023158"/>
    </source>
</evidence>
<feature type="domain" description="Piwi" evidence="12">
    <location>
        <begin position="468"/>
        <end position="769"/>
    </location>
</feature>
<evidence type="ECO:0000256" key="7">
    <source>
        <dbReference type="ARBA" id="ARBA00022884"/>
    </source>
</evidence>
<dbReference type="FunFam" id="2.170.260.10:FF:000001">
    <property type="entry name" value="Protein argonaute-2"/>
    <property type="match status" value="1"/>
</dbReference>
<keyword evidence="5" id="KW-0255">Endonuclease</keyword>
<dbReference type="PROSITE" id="PS50822">
    <property type="entry name" value="PIWI"/>
    <property type="match status" value="1"/>
</dbReference>
<dbReference type="GO" id="GO:0004519">
    <property type="term" value="F:endonuclease activity"/>
    <property type="evidence" value="ECO:0007669"/>
    <property type="project" value="UniProtKB-KW"/>
</dbReference>
<reference evidence="13" key="1">
    <citation type="submission" date="2025-08" db="UniProtKB">
        <authorList>
            <consortium name="Ensembl"/>
        </authorList>
    </citation>
    <scope>IDENTIFICATION</scope>
</reference>
<dbReference type="SMART" id="SM00949">
    <property type="entry name" value="PAZ"/>
    <property type="match status" value="1"/>
</dbReference>
<protein>
    <recommendedName>
        <fullName evidence="10">Protein argonaute-1</fullName>
    </recommendedName>
</protein>
<evidence type="ECO:0000256" key="2">
    <source>
        <dbReference type="ARBA" id="ARBA00008201"/>
    </source>
</evidence>
<evidence type="ECO:0000256" key="1">
    <source>
        <dbReference type="ARBA" id="ARBA00004201"/>
    </source>
</evidence>
<dbReference type="SUPFAM" id="SSF101690">
    <property type="entry name" value="PAZ domain"/>
    <property type="match status" value="1"/>
</dbReference>
<evidence type="ECO:0000256" key="6">
    <source>
        <dbReference type="ARBA" id="ARBA00022845"/>
    </source>
</evidence>
<dbReference type="PANTHER" id="PTHR22891">
    <property type="entry name" value="EUKARYOTIC TRANSLATION INITIATION FACTOR 2C"/>
    <property type="match status" value="1"/>
</dbReference>
<comment type="similarity">
    <text evidence="2">Belongs to the argonaute family. Ago subfamily.</text>
</comment>
<proteinExistence type="inferred from homology"/>
<feature type="domain" description="PAZ" evidence="11">
    <location>
        <begin position="180"/>
        <end position="299"/>
    </location>
</feature>
<dbReference type="Pfam" id="PF16487">
    <property type="entry name" value="ArgoMid"/>
    <property type="match status" value="1"/>
</dbReference>
<dbReference type="InterPro" id="IPR036397">
    <property type="entry name" value="RNaseH_sf"/>
</dbReference>
<keyword evidence="8" id="KW-0943">RNA-mediated gene silencing</keyword>
<comment type="subcellular location">
    <subcellularLocation>
        <location evidence="1">Cytoplasm</location>
        <location evidence="1">P-body</location>
    </subcellularLocation>
</comment>
<dbReference type="InterPro" id="IPR012337">
    <property type="entry name" value="RNaseH-like_sf"/>
</dbReference>
<keyword evidence="7" id="KW-0694">RNA-binding</keyword>
<accession>A0A667IM69</accession>
<dbReference type="Pfam" id="PF02170">
    <property type="entry name" value="PAZ"/>
    <property type="match status" value="1"/>
</dbReference>
<keyword evidence="4" id="KW-0540">Nuclease</keyword>
<evidence type="ECO:0000256" key="5">
    <source>
        <dbReference type="ARBA" id="ARBA00022759"/>
    </source>
</evidence>
<dbReference type="AlphaFoldDB" id="A0A667IM69"/>
<dbReference type="InterPro" id="IPR045246">
    <property type="entry name" value="Piwi_ago-like"/>
</dbReference>
<dbReference type="GO" id="GO:0031047">
    <property type="term" value="P:regulatory ncRNA-mediated gene silencing"/>
    <property type="evidence" value="ECO:0007669"/>
    <property type="project" value="UniProtKB-KW"/>
</dbReference>
<dbReference type="Pfam" id="PF02171">
    <property type="entry name" value="Piwi"/>
    <property type="match status" value="1"/>
</dbReference>
<dbReference type="CDD" id="cd04657">
    <property type="entry name" value="Piwi_ago-like"/>
    <property type="match status" value="1"/>
</dbReference>
<keyword evidence="9" id="KW-0687">Ribonucleoprotein</keyword>
<dbReference type="FunFam" id="3.40.50.2300:FF:000005">
    <property type="entry name" value="Protein argonaute-2"/>
    <property type="match status" value="1"/>
</dbReference>
<name>A0A667IM69_LYNCA</name>
<dbReference type="Gene3D" id="3.40.50.2300">
    <property type="match status" value="1"/>
</dbReference>
<evidence type="ECO:0000256" key="4">
    <source>
        <dbReference type="ARBA" id="ARBA00022722"/>
    </source>
</evidence>
<keyword evidence="5" id="KW-0378">Hydrolase</keyword>
<dbReference type="Pfam" id="PF16488">
    <property type="entry name" value="ArgoL2"/>
    <property type="match status" value="1"/>
</dbReference>
<keyword evidence="3" id="KW-0963">Cytoplasm</keyword>